<organism evidence="10 11">
    <name type="scientific">Thyridium curvatum</name>
    <dbReference type="NCBI Taxonomy" id="1093900"/>
    <lineage>
        <taxon>Eukaryota</taxon>
        <taxon>Fungi</taxon>
        <taxon>Dikarya</taxon>
        <taxon>Ascomycota</taxon>
        <taxon>Pezizomycotina</taxon>
        <taxon>Sordariomycetes</taxon>
        <taxon>Sordariomycetidae</taxon>
        <taxon>Thyridiales</taxon>
        <taxon>Thyridiaceae</taxon>
        <taxon>Thyridium</taxon>
    </lineage>
</organism>
<accession>A0A507AXF7</accession>
<feature type="region of interest" description="Disordered" evidence="6">
    <location>
        <begin position="668"/>
        <end position="697"/>
    </location>
</feature>
<dbReference type="STRING" id="1093900.A0A507AXF7"/>
<feature type="region of interest" description="Disordered" evidence="6">
    <location>
        <begin position="849"/>
        <end position="916"/>
    </location>
</feature>
<dbReference type="AlphaFoldDB" id="A0A507AXF7"/>
<evidence type="ECO:0000313" key="10">
    <source>
        <dbReference type="EMBL" id="TPX14642.1"/>
    </source>
</evidence>
<dbReference type="SMART" id="SM01031">
    <property type="entry name" value="BHD_2"/>
    <property type="match status" value="1"/>
</dbReference>
<sequence length="916" mass="101698">MAPKRRNAAASGISNRAAIGLRGSSSASRSKRGSKQDDVPDVYREMLSEAGPSRATRSAEGQEPPPKRLKRPGQKPKVEQPQNEEAPTIPPVLSAQQVTQAEAATEVPSQTDGDDPDEEDIEFEDIVIPEPVIQTAELDSEDEDDEDIQFEDIDLAVDELPADDGPPKVLELNLTSHQAATTPRRTVEKRKPLTKEEKERRIEVHKMHLLCLLAHAARRNHWCNDQVVQESLQSLLTDKMVTYLNPRKSLPQFGQTESLKNGVQQASNAFKLRFAITERGLKRALWAEDEKHLEEYELPNDMESTLERADFRKAATTLQGSRDVGAQLFCALLRAAGVEARLVCSLQPLSFVPGAPTLPRPRQSKLSAKLAKAAEDRDRFAKLYQTASQPDPVSASTSMTPPRRRLGHPNATGYNIPSIASPTQPSPSTSHAQDTSSKRIRNESPYPVYWVEVLDEAHQKWQPVDPLVTETQWKPAKLEPPASDRANCLSYVIAFEEDGSAKDVTRRYSKAYNSKTRKWRIDGLPSSNAPSPPPGSGPDPPLAPDRWLRRALRLYTRRIPTDLDQIENNELLAAEAREPMPRNVADFKDHPVYALERHLRRHEVLAPDAHFVGTVSAGSKAPLERIYRRRDVRIARSADKWYRLGRVVKPLEIPVKWLPKRAVRRRGLFDDDDGPDDDDDVDPVLGSGAGPGDVNGTPLFTTEQTELYRAPPVAGGRVPKNKFGNLDVYVPSMVPEGGAYLLDERAARAAFILGVDYAPALTGFSFRGRHGTAVLRGVVVPAESEEAVRAVVEGLADAEAEAERERRAARAVRMWSRWLKALRIRERVWAGASEGEVLAEERRIGEVVDRGKGKGKGKGKRVIVDESDDADDDEAGQAADDWDEMMEDAESDVTEEFDMVQDDDEDEYGGGGFLIE</sequence>
<feature type="compositionally biased region" description="Acidic residues" evidence="6">
    <location>
        <begin position="670"/>
        <end position="682"/>
    </location>
</feature>
<feature type="region of interest" description="Disordered" evidence="6">
    <location>
        <begin position="1"/>
        <end position="118"/>
    </location>
</feature>
<feature type="compositionally biased region" description="Acidic residues" evidence="6">
    <location>
        <begin position="865"/>
        <end position="908"/>
    </location>
</feature>
<feature type="compositionally biased region" description="Basic and acidic residues" evidence="6">
    <location>
        <begin position="185"/>
        <end position="197"/>
    </location>
</feature>
<dbReference type="SUPFAM" id="SSF54001">
    <property type="entry name" value="Cysteine proteinases"/>
    <property type="match status" value="1"/>
</dbReference>
<dbReference type="SMART" id="SM01030">
    <property type="entry name" value="BHD_1"/>
    <property type="match status" value="1"/>
</dbReference>
<proteinExistence type="inferred from homology"/>
<feature type="region of interest" description="Disordered" evidence="6">
    <location>
        <begin position="384"/>
        <end position="440"/>
    </location>
</feature>
<feature type="domain" description="Rad4 beta-hairpin" evidence="8">
    <location>
        <begin position="635"/>
        <end position="711"/>
    </location>
</feature>
<dbReference type="GO" id="GO:0000111">
    <property type="term" value="C:nucleotide-excision repair factor 2 complex"/>
    <property type="evidence" value="ECO:0007669"/>
    <property type="project" value="TreeGrafter"/>
</dbReference>
<dbReference type="Gene3D" id="3.30.70.2460">
    <property type="entry name" value="Rad4, beta-hairpin domain BHD3"/>
    <property type="match status" value="1"/>
</dbReference>
<evidence type="ECO:0000256" key="1">
    <source>
        <dbReference type="ARBA" id="ARBA00004123"/>
    </source>
</evidence>
<dbReference type="Pfam" id="PF10403">
    <property type="entry name" value="BHD_1"/>
    <property type="match status" value="1"/>
</dbReference>
<dbReference type="Gene3D" id="3.90.260.10">
    <property type="entry name" value="Transglutaminase-like"/>
    <property type="match status" value="1"/>
</dbReference>
<dbReference type="InterPro" id="IPR018325">
    <property type="entry name" value="Rad4/PNGase_transGLS-fold"/>
</dbReference>
<keyword evidence="11" id="KW-1185">Reference proteome</keyword>
<evidence type="ECO:0000256" key="6">
    <source>
        <dbReference type="SAM" id="MobiDB-lite"/>
    </source>
</evidence>
<dbReference type="InterPro" id="IPR018328">
    <property type="entry name" value="Rad4_beta-hairpin_dom3"/>
</dbReference>
<feature type="compositionally biased region" description="Polar residues" evidence="6">
    <location>
        <begin position="412"/>
        <end position="435"/>
    </location>
</feature>
<dbReference type="Pfam" id="PF10405">
    <property type="entry name" value="BHD_3"/>
    <property type="match status" value="1"/>
</dbReference>
<evidence type="ECO:0000313" key="11">
    <source>
        <dbReference type="Proteomes" id="UP000319257"/>
    </source>
</evidence>
<reference evidence="10 11" key="1">
    <citation type="submission" date="2019-06" db="EMBL/GenBank/DDBJ databases">
        <title>Draft genome sequence of the filamentous fungus Phialemoniopsis curvata isolated from diesel fuel.</title>
        <authorList>
            <person name="Varaljay V.A."/>
            <person name="Lyon W.J."/>
            <person name="Crouch A.L."/>
            <person name="Drake C.E."/>
            <person name="Hollomon J.M."/>
            <person name="Nadeau L.J."/>
            <person name="Nunn H.S."/>
            <person name="Stevenson B.S."/>
            <person name="Bojanowski C.L."/>
            <person name="Crookes-Goodson W.J."/>
        </authorList>
    </citation>
    <scope>NUCLEOTIDE SEQUENCE [LARGE SCALE GENOMIC DNA]</scope>
    <source>
        <strain evidence="10 11">D216</strain>
    </source>
</reference>
<evidence type="ECO:0000259" key="7">
    <source>
        <dbReference type="SMART" id="SM01030"/>
    </source>
</evidence>
<dbReference type="FunCoup" id="A0A507AXF7">
    <property type="interactions" value="121"/>
</dbReference>
<dbReference type="GO" id="GO:0003684">
    <property type="term" value="F:damaged DNA binding"/>
    <property type="evidence" value="ECO:0007669"/>
    <property type="project" value="InterPro"/>
</dbReference>
<dbReference type="OrthoDB" id="300780at2759"/>
<evidence type="ECO:0000259" key="9">
    <source>
        <dbReference type="SMART" id="SM01032"/>
    </source>
</evidence>
<dbReference type="GeneID" id="41972781"/>
<dbReference type="PANTHER" id="PTHR12135:SF0">
    <property type="entry name" value="DNA REPAIR PROTEIN COMPLEMENTING XP-C CELLS"/>
    <property type="match status" value="1"/>
</dbReference>
<evidence type="ECO:0000256" key="3">
    <source>
        <dbReference type="ARBA" id="ARBA00022763"/>
    </source>
</evidence>
<evidence type="ECO:0000256" key="2">
    <source>
        <dbReference type="ARBA" id="ARBA00009525"/>
    </source>
</evidence>
<dbReference type="SMART" id="SM01032">
    <property type="entry name" value="BHD_3"/>
    <property type="match status" value="1"/>
</dbReference>
<dbReference type="InterPro" id="IPR004583">
    <property type="entry name" value="DNA_repair_Rad4"/>
</dbReference>
<dbReference type="Pfam" id="PF10404">
    <property type="entry name" value="BHD_2"/>
    <property type="match status" value="1"/>
</dbReference>
<dbReference type="InterPro" id="IPR036985">
    <property type="entry name" value="Transglutaminase-like_sf"/>
</dbReference>
<dbReference type="PANTHER" id="PTHR12135">
    <property type="entry name" value="DNA REPAIR PROTEIN XP-C / RAD4"/>
    <property type="match status" value="1"/>
</dbReference>
<feature type="compositionally biased region" description="Polar residues" evidence="6">
    <location>
        <begin position="385"/>
        <end position="400"/>
    </location>
</feature>
<keyword evidence="3" id="KW-0227">DNA damage</keyword>
<dbReference type="GO" id="GO:0006298">
    <property type="term" value="P:mismatch repair"/>
    <property type="evidence" value="ECO:0007669"/>
    <property type="project" value="TreeGrafter"/>
</dbReference>
<dbReference type="Proteomes" id="UP000319257">
    <property type="component" value="Unassembled WGS sequence"/>
</dbReference>
<comment type="similarity">
    <text evidence="2">Belongs to the XPC family.</text>
</comment>
<comment type="subcellular location">
    <subcellularLocation>
        <location evidence="1">Nucleus</location>
    </subcellularLocation>
</comment>
<dbReference type="Gene3D" id="2.20.20.110">
    <property type="entry name" value="Rad4, beta-hairpin domain BHD1"/>
    <property type="match status" value="1"/>
</dbReference>
<feature type="compositionally biased region" description="Pro residues" evidence="6">
    <location>
        <begin position="530"/>
        <end position="543"/>
    </location>
</feature>
<dbReference type="GO" id="GO:0071942">
    <property type="term" value="C:XPC complex"/>
    <property type="evidence" value="ECO:0007669"/>
    <property type="project" value="TreeGrafter"/>
</dbReference>
<dbReference type="InterPro" id="IPR018326">
    <property type="entry name" value="Rad4_beta-hairpin_dom1"/>
</dbReference>
<evidence type="ECO:0000259" key="8">
    <source>
        <dbReference type="SMART" id="SM01031"/>
    </source>
</evidence>
<feature type="compositionally biased region" description="Low complexity" evidence="6">
    <location>
        <begin position="16"/>
        <end position="28"/>
    </location>
</feature>
<evidence type="ECO:0000256" key="4">
    <source>
        <dbReference type="ARBA" id="ARBA00023204"/>
    </source>
</evidence>
<keyword evidence="5" id="KW-0539">Nucleus</keyword>
<feature type="region of interest" description="Disordered" evidence="6">
    <location>
        <begin position="519"/>
        <end position="543"/>
    </location>
</feature>
<dbReference type="RefSeq" id="XP_030996353.1">
    <property type="nucleotide sequence ID" value="XM_031139844.1"/>
</dbReference>
<dbReference type="Pfam" id="PF03835">
    <property type="entry name" value="Rad4"/>
    <property type="match status" value="1"/>
</dbReference>
<dbReference type="GO" id="GO:0005737">
    <property type="term" value="C:cytoplasm"/>
    <property type="evidence" value="ECO:0007669"/>
    <property type="project" value="TreeGrafter"/>
</dbReference>
<comment type="caution">
    <text evidence="10">The sequence shown here is derived from an EMBL/GenBank/DDBJ whole genome shotgun (WGS) entry which is preliminary data.</text>
</comment>
<feature type="region of interest" description="Disordered" evidence="6">
    <location>
        <begin position="178"/>
        <end position="197"/>
    </location>
</feature>
<dbReference type="EMBL" id="SKBQ01000027">
    <property type="protein sequence ID" value="TPX14642.1"/>
    <property type="molecule type" value="Genomic_DNA"/>
</dbReference>
<dbReference type="InterPro" id="IPR038765">
    <property type="entry name" value="Papain-like_cys_pep_sf"/>
</dbReference>
<keyword evidence="4" id="KW-0234">DNA repair</keyword>
<gene>
    <name evidence="10" type="ORF">E0L32_005334</name>
</gene>
<dbReference type="GO" id="GO:0006289">
    <property type="term" value="P:nucleotide-excision repair"/>
    <property type="evidence" value="ECO:0007669"/>
    <property type="project" value="InterPro"/>
</dbReference>
<name>A0A507AXF7_9PEZI</name>
<feature type="domain" description="Rad4 beta-hairpin" evidence="9">
    <location>
        <begin position="718"/>
        <end position="792"/>
    </location>
</feature>
<dbReference type="InterPro" id="IPR042488">
    <property type="entry name" value="Rad4_BHD3_sf"/>
</dbReference>
<protein>
    <submittedName>
        <fullName evidence="10">Uncharacterized protein</fullName>
    </submittedName>
</protein>
<dbReference type="GO" id="GO:0003697">
    <property type="term" value="F:single-stranded DNA binding"/>
    <property type="evidence" value="ECO:0007669"/>
    <property type="project" value="TreeGrafter"/>
</dbReference>
<feature type="compositionally biased region" description="Basic and acidic residues" evidence="6">
    <location>
        <begin position="34"/>
        <end position="47"/>
    </location>
</feature>
<dbReference type="InterPro" id="IPR018327">
    <property type="entry name" value="BHD_2"/>
</dbReference>
<feature type="compositionally biased region" description="Low complexity" evidence="6">
    <location>
        <begin position="95"/>
        <end position="107"/>
    </location>
</feature>
<dbReference type="InParanoid" id="A0A507AXF7"/>
<evidence type="ECO:0000256" key="5">
    <source>
        <dbReference type="ARBA" id="ARBA00023242"/>
    </source>
</evidence>
<feature type="domain" description="Rad4 beta-hairpin" evidence="7">
    <location>
        <begin position="576"/>
        <end position="633"/>
    </location>
</feature>